<evidence type="ECO:0000256" key="6">
    <source>
        <dbReference type="ARBA" id="ARBA00022679"/>
    </source>
</evidence>
<dbReference type="GO" id="GO:0016746">
    <property type="term" value="F:acyltransferase activity"/>
    <property type="evidence" value="ECO:0007669"/>
    <property type="project" value="UniProtKB-KW"/>
</dbReference>
<dbReference type="RefSeq" id="WP_318649262.1">
    <property type="nucleotide sequence ID" value="NZ_CP137852.1"/>
</dbReference>
<gene>
    <name evidence="15" type="ORF">R9Z33_00130</name>
</gene>
<keyword evidence="9 14" id="KW-1133">Transmembrane helix</keyword>
<dbReference type="PIRSF" id="PIRSF016636">
    <property type="entry name" value="AlgI_DltB"/>
    <property type="match status" value="1"/>
</dbReference>
<feature type="transmembrane region" description="Helical" evidence="14">
    <location>
        <begin position="120"/>
        <end position="141"/>
    </location>
</feature>
<evidence type="ECO:0000256" key="1">
    <source>
        <dbReference type="ARBA" id="ARBA00004651"/>
    </source>
</evidence>
<evidence type="ECO:0000256" key="8">
    <source>
        <dbReference type="ARBA" id="ARBA00022841"/>
    </source>
</evidence>
<feature type="transmembrane region" description="Helical" evidence="14">
    <location>
        <begin position="382"/>
        <end position="402"/>
    </location>
</feature>
<dbReference type="Pfam" id="PF03062">
    <property type="entry name" value="MBOAT"/>
    <property type="match status" value="1"/>
</dbReference>
<keyword evidence="8" id="KW-0016">Alginate biosynthesis</keyword>
<evidence type="ECO:0000256" key="3">
    <source>
        <dbReference type="ARBA" id="ARBA00010323"/>
    </source>
</evidence>
<feature type="transmembrane region" description="Helical" evidence="14">
    <location>
        <begin position="40"/>
        <end position="63"/>
    </location>
</feature>
<comment type="similarity">
    <text evidence="3 13">Belongs to the membrane-bound acyltransferase family.</text>
</comment>
<keyword evidence="7 14" id="KW-0812">Transmembrane</keyword>
<feature type="transmembrane region" description="Helical" evidence="14">
    <location>
        <begin position="232"/>
        <end position="254"/>
    </location>
</feature>
<evidence type="ECO:0000256" key="9">
    <source>
        <dbReference type="ARBA" id="ARBA00022989"/>
    </source>
</evidence>
<evidence type="ECO:0000256" key="11">
    <source>
        <dbReference type="ARBA" id="ARBA00023315"/>
    </source>
</evidence>
<evidence type="ECO:0000256" key="12">
    <source>
        <dbReference type="ARBA" id="ARBA00031030"/>
    </source>
</evidence>
<evidence type="ECO:0000256" key="4">
    <source>
        <dbReference type="ARBA" id="ARBA00016084"/>
    </source>
</evidence>
<comment type="pathway">
    <text evidence="2">Glycan biosynthesis; alginate biosynthesis.</text>
</comment>
<feature type="transmembrane region" description="Helical" evidence="14">
    <location>
        <begin position="75"/>
        <end position="93"/>
    </location>
</feature>
<feature type="transmembrane region" description="Helical" evidence="14">
    <location>
        <begin position="408"/>
        <end position="428"/>
    </location>
</feature>
<evidence type="ECO:0000313" key="15">
    <source>
        <dbReference type="EMBL" id="WPB85296.1"/>
    </source>
</evidence>
<feature type="transmembrane region" description="Helical" evidence="14">
    <location>
        <begin position="440"/>
        <end position="461"/>
    </location>
</feature>
<dbReference type="InterPro" id="IPR028362">
    <property type="entry name" value="AlgI"/>
</dbReference>
<evidence type="ECO:0000256" key="7">
    <source>
        <dbReference type="ARBA" id="ARBA00022692"/>
    </source>
</evidence>
<dbReference type="InterPro" id="IPR051085">
    <property type="entry name" value="MB_O-acyltransferase"/>
</dbReference>
<comment type="subcellular location">
    <subcellularLocation>
        <location evidence="1">Cell membrane</location>
        <topology evidence="1">Multi-pass membrane protein</topology>
    </subcellularLocation>
</comment>
<evidence type="ECO:0000313" key="16">
    <source>
        <dbReference type="Proteomes" id="UP001305521"/>
    </source>
</evidence>
<keyword evidence="11 13" id="KW-0012">Acyltransferase</keyword>
<dbReference type="InterPro" id="IPR024194">
    <property type="entry name" value="Ac/AlaTfrase_AlgI/DltB"/>
</dbReference>
<dbReference type="PANTHER" id="PTHR13285">
    <property type="entry name" value="ACYLTRANSFERASE"/>
    <property type="match status" value="1"/>
</dbReference>
<evidence type="ECO:0000256" key="2">
    <source>
        <dbReference type="ARBA" id="ARBA00005182"/>
    </source>
</evidence>
<feature type="transmembrane region" description="Helical" evidence="14">
    <location>
        <begin position="196"/>
        <end position="220"/>
    </location>
</feature>
<accession>A0ABZ0PJ50</accession>
<sequence>MIFASFEFLFLFLPLFFVLYFLTPARFRNWTILLLSWAFYAWWRVDFLALLGGVTLYTFFIALRVNAAEEGSDSRFRWMMAGLIGNLGVLAYFKYANFGVQSFNQVVTAMGFAPTPWHEIILPIGLSFYVLQSVSYLIDVWRKDVPVSRNFVAYAAYKAIFSQLIAGPIVRYAEIEHDLKYRVHTWEKFGLGARRFMIGFCMKVLIADTIAPMVDVVYALPNPSMADAWAGAVGYTLQLFFDFAGYSAMAIGLAQMCAFRFPENFNNPYLAGNIQEFWQRWHMTLSRFLRDYLYISLGGNRKGPVRTYVNLLLTMVIGGFWHGANWTFIIWGFWHGGLLALHRYWRAAGNGPMPFILGNALLMLAVILGWVAFRAHDVTSAFAMYGAMFWPSSVGLSDALAWQVTPDQWWCVLIGIVLVYLPLFGTRLPWQRPVEAMGGFWRLCWFWAPTAGFILGMILLYSRAAVPFLYFQF</sequence>
<name>A0ABZ0PJ50_9PROT</name>
<reference evidence="15 16" key="1">
    <citation type="submission" date="2023-11" db="EMBL/GenBank/DDBJ databases">
        <title>Arctic aerobic anoxygenic photoheterotroph Sediminicoccus rosea KRV36 adapts its photosynthesis to long days of polar summer.</title>
        <authorList>
            <person name="Tomasch J."/>
            <person name="Kopejtka K."/>
            <person name="Bily T."/>
            <person name="Gardiner A.T."/>
            <person name="Gardian Z."/>
            <person name="Shivaramu S."/>
            <person name="Koblizek M."/>
            <person name="Engelhardt F."/>
            <person name="Kaftan D."/>
        </authorList>
    </citation>
    <scope>NUCLEOTIDE SEQUENCE [LARGE SCALE GENOMIC DNA]</scope>
    <source>
        <strain evidence="15 16">R-30</strain>
    </source>
</reference>
<proteinExistence type="inferred from homology"/>
<feature type="transmembrane region" description="Helical" evidence="14">
    <location>
        <begin position="354"/>
        <end position="373"/>
    </location>
</feature>
<dbReference type="Proteomes" id="UP001305521">
    <property type="component" value="Chromosome"/>
</dbReference>
<dbReference type="EMBL" id="CP137852">
    <property type="protein sequence ID" value="WPB85296.1"/>
    <property type="molecule type" value="Genomic_DNA"/>
</dbReference>
<keyword evidence="6 13" id="KW-0808">Transferase</keyword>
<keyword evidence="10 13" id="KW-0472">Membrane</keyword>
<keyword evidence="16" id="KW-1185">Reference proteome</keyword>
<evidence type="ECO:0000256" key="13">
    <source>
        <dbReference type="PIRNR" id="PIRNR016636"/>
    </source>
</evidence>
<organism evidence="15 16">
    <name type="scientific">Sediminicoccus rosea</name>
    <dbReference type="NCBI Taxonomy" id="1225128"/>
    <lineage>
        <taxon>Bacteria</taxon>
        <taxon>Pseudomonadati</taxon>
        <taxon>Pseudomonadota</taxon>
        <taxon>Alphaproteobacteria</taxon>
        <taxon>Acetobacterales</taxon>
        <taxon>Roseomonadaceae</taxon>
        <taxon>Sediminicoccus</taxon>
    </lineage>
</organism>
<evidence type="ECO:0000256" key="14">
    <source>
        <dbReference type="SAM" id="Phobius"/>
    </source>
</evidence>
<dbReference type="PANTHER" id="PTHR13285:SF23">
    <property type="entry name" value="TEICHOIC ACID D-ALANYLTRANSFERASE"/>
    <property type="match status" value="1"/>
</dbReference>
<protein>
    <recommendedName>
        <fullName evidence="4">Probable alginate O-acetylase AlgI</fullName>
    </recommendedName>
    <alternativeName>
        <fullName evidence="12">Alginate biosynthesis protein AlgI</fullName>
    </alternativeName>
</protein>
<feature type="transmembrane region" description="Helical" evidence="14">
    <location>
        <begin position="311"/>
        <end position="334"/>
    </location>
</feature>
<evidence type="ECO:0000256" key="10">
    <source>
        <dbReference type="ARBA" id="ARBA00023136"/>
    </source>
</evidence>
<dbReference type="InterPro" id="IPR004299">
    <property type="entry name" value="MBOAT_fam"/>
</dbReference>
<evidence type="ECO:0000256" key="5">
    <source>
        <dbReference type="ARBA" id="ARBA00022475"/>
    </source>
</evidence>
<dbReference type="PIRSF" id="PIRSF500217">
    <property type="entry name" value="AlgI"/>
    <property type="match status" value="1"/>
</dbReference>
<keyword evidence="5 13" id="KW-1003">Cell membrane</keyword>